<evidence type="ECO:0000313" key="3">
    <source>
        <dbReference type="Proteomes" id="UP000005939"/>
    </source>
</evidence>
<evidence type="ECO:0000313" key="2">
    <source>
        <dbReference type="EMBL" id="EHD14670.1"/>
    </source>
</evidence>
<feature type="transmembrane region" description="Helical" evidence="1">
    <location>
        <begin position="5"/>
        <end position="26"/>
    </location>
</feature>
<feature type="transmembrane region" description="Helical" evidence="1">
    <location>
        <begin position="38"/>
        <end position="56"/>
    </location>
</feature>
<proteinExistence type="predicted"/>
<dbReference type="Proteomes" id="UP000005939">
    <property type="component" value="Unassembled WGS sequence"/>
</dbReference>
<dbReference type="AlphaFoldDB" id="G6EYT2"/>
<dbReference type="RefSeq" id="WP_008853592.1">
    <property type="nucleotide sequence ID" value="NZ_AGFR01000003.1"/>
</dbReference>
<protein>
    <submittedName>
        <fullName evidence="2">Uncharacterized protein</fullName>
    </submittedName>
</protein>
<comment type="caution">
    <text evidence="2">The sequence shown here is derived from an EMBL/GenBank/DDBJ whole genome shotgun (WGS) entry which is preliminary data.</text>
</comment>
<keyword evidence="1" id="KW-0812">Transmembrane</keyword>
<keyword evidence="1" id="KW-0472">Membrane</keyword>
<gene>
    <name evidence="2" type="ORF">CIN_06020</name>
</gene>
<sequence length="206" mass="23958">MNKILISIIIGITTIFGIAIFLYIKIKYPDYFNILNGLFTLIASLATIFAACFAVITMQDFKKQKRAELLSETSTSILNNKDEFLITVMKLYSGINTVIEYHDKTNLSIFFDTMRKEYSSLIKYYKNFGILIQISDIKDKQDFTTLINIINDFIKTLDNLQKLIQEKAFTNDQKEKINNHNSKLLQDFKIQYNQVISILNKNSLYL</sequence>
<evidence type="ECO:0000256" key="1">
    <source>
        <dbReference type="SAM" id="Phobius"/>
    </source>
</evidence>
<reference evidence="2 3" key="1">
    <citation type="submission" date="2011-10" db="EMBL/GenBank/DDBJ databases">
        <title>Genome Sequence of Commensalibacter intestini A911, isolated from Drosophila gut.</title>
        <authorList>
            <person name="Lee W.-J."/>
            <person name="Kim E.-K."/>
        </authorList>
    </citation>
    <scope>NUCLEOTIDE SEQUENCE [LARGE SCALE GENOMIC DNA]</scope>
    <source>
        <strain evidence="2 3">A911</strain>
    </source>
</reference>
<dbReference type="STRING" id="1088868.CIN_06020"/>
<organism evidence="2 3">
    <name type="scientific">Commensalibacter intestini A911</name>
    <dbReference type="NCBI Taxonomy" id="1088868"/>
    <lineage>
        <taxon>Bacteria</taxon>
        <taxon>Pseudomonadati</taxon>
        <taxon>Pseudomonadota</taxon>
        <taxon>Alphaproteobacteria</taxon>
        <taxon>Acetobacterales</taxon>
        <taxon>Acetobacteraceae</taxon>
    </lineage>
</organism>
<keyword evidence="1" id="KW-1133">Transmembrane helix</keyword>
<accession>G6EYT2</accession>
<name>G6EYT2_9PROT</name>
<dbReference type="EMBL" id="AGFR01000003">
    <property type="protein sequence ID" value="EHD14670.1"/>
    <property type="molecule type" value="Genomic_DNA"/>
</dbReference>